<dbReference type="GO" id="GO:0000160">
    <property type="term" value="P:phosphorelay signal transduction system"/>
    <property type="evidence" value="ECO:0007669"/>
    <property type="project" value="InterPro"/>
</dbReference>
<comment type="caution">
    <text evidence="4">The sequence shown here is derived from an EMBL/GenBank/DDBJ whole genome shotgun (WGS) entry which is preliminary data.</text>
</comment>
<dbReference type="SUPFAM" id="SSF52172">
    <property type="entry name" value="CheY-like"/>
    <property type="match status" value="1"/>
</dbReference>
<dbReference type="InterPro" id="IPR011006">
    <property type="entry name" value="CheY-like_superfamily"/>
</dbReference>
<name>A0A4Q0AHV2_9BACT</name>
<dbReference type="Gene3D" id="3.40.50.2300">
    <property type="match status" value="1"/>
</dbReference>
<evidence type="ECO:0000313" key="4">
    <source>
        <dbReference type="EMBL" id="RWZ78600.1"/>
    </source>
</evidence>
<gene>
    <name evidence="4" type="ORF">EOT05_02515</name>
</gene>
<accession>A0A4Q0AHV2</accession>
<dbReference type="SMART" id="SM00448">
    <property type="entry name" value="REC"/>
    <property type="match status" value="1"/>
</dbReference>
<sequence>MTSILLVEDDPWLAELEASVLTDAGYEVTHAPHAPSAIAKIDENQPDVIILDVLLTGSTAFALLHELQSYGDTKDVPIILCTNMAENLKLEELKTYGVRRIIDKTIMHPDDLIAAINEVLL</sequence>
<evidence type="ECO:0000256" key="1">
    <source>
        <dbReference type="ARBA" id="ARBA00022553"/>
    </source>
</evidence>
<dbReference type="Pfam" id="PF00072">
    <property type="entry name" value="Response_reg"/>
    <property type="match status" value="1"/>
</dbReference>
<dbReference type="PANTHER" id="PTHR44591:SF18">
    <property type="entry name" value="REGULATORY PROTEIN"/>
    <property type="match status" value="1"/>
</dbReference>
<evidence type="ECO:0000256" key="2">
    <source>
        <dbReference type="PROSITE-ProRule" id="PRU00169"/>
    </source>
</evidence>
<feature type="domain" description="Response regulatory" evidence="3">
    <location>
        <begin position="3"/>
        <end position="119"/>
    </location>
</feature>
<dbReference type="EMBL" id="SCKX01000001">
    <property type="protein sequence ID" value="RWZ78600.1"/>
    <property type="molecule type" value="Genomic_DNA"/>
</dbReference>
<dbReference type="PROSITE" id="PS50110">
    <property type="entry name" value="RESPONSE_REGULATORY"/>
    <property type="match status" value="1"/>
</dbReference>
<protein>
    <submittedName>
        <fullName evidence="4">Response regulator</fullName>
    </submittedName>
</protein>
<organism evidence="4 5">
    <name type="scientific">Candidatus Microsaccharimonas sossegonensis</name>
    <dbReference type="NCBI Taxonomy" id="2506948"/>
    <lineage>
        <taxon>Bacteria</taxon>
        <taxon>Candidatus Saccharimonadota</taxon>
        <taxon>Candidatus Saccharimonadia</taxon>
        <taxon>Candidatus Saccharimonadales</taxon>
        <taxon>Candidatus Saccharimonadaceae</taxon>
        <taxon>Candidatus Microsaccharimonas</taxon>
    </lineage>
</organism>
<keyword evidence="5" id="KW-1185">Reference proteome</keyword>
<proteinExistence type="predicted"/>
<dbReference type="Proteomes" id="UP000289257">
    <property type="component" value="Unassembled WGS sequence"/>
</dbReference>
<dbReference type="InterPro" id="IPR001789">
    <property type="entry name" value="Sig_transdc_resp-reg_receiver"/>
</dbReference>
<dbReference type="PANTHER" id="PTHR44591">
    <property type="entry name" value="STRESS RESPONSE REGULATOR PROTEIN 1"/>
    <property type="match status" value="1"/>
</dbReference>
<evidence type="ECO:0000313" key="5">
    <source>
        <dbReference type="Proteomes" id="UP000289257"/>
    </source>
</evidence>
<evidence type="ECO:0000259" key="3">
    <source>
        <dbReference type="PROSITE" id="PS50110"/>
    </source>
</evidence>
<dbReference type="InterPro" id="IPR050595">
    <property type="entry name" value="Bact_response_regulator"/>
</dbReference>
<keyword evidence="1 2" id="KW-0597">Phosphoprotein</keyword>
<dbReference type="AlphaFoldDB" id="A0A4Q0AHV2"/>
<reference evidence="4" key="1">
    <citation type="submission" date="2019-01" db="EMBL/GenBank/DDBJ databases">
        <title>Genomic signatures and co-occurrence patterns of the ultra-small Saccharimodia (Patescibacteria phylum) suggest a symbiotic lifestyle.</title>
        <authorList>
            <person name="Lemos L."/>
            <person name="Medeiros J."/>
            <person name="Andreote F."/>
            <person name="Fernandes G."/>
            <person name="Varani A."/>
            <person name="Oliveira G."/>
            <person name="Pylro V."/>
        </authorList>
    </citation>
    <scope>NUCLEOTIDE SEQUENCE [LARGE SCALE GENOMIC DNA]</scope>
    <source>
        <strain evidence="4">AMD02</strain>
    </source>
</reference>
<feature type="modified residue" description="4-aspartylphosphate" evidence="2">
    <location>
        <position position="52"/>
    </location>
</feature>